<feature type="transmembrane region" description="Helical" evidence="1">
    <location>
        <begin position="290"/>
        <end position="313"/>
    </location>
</feature>
<proteinExistence type="predicted"/>
<feature type="transmembrane region" description="Helical" evidence="1">
    <location>
        <begin position="259"/>
        <end position="284"/>
    </location>
</feature>
<protein>
    <recommendedName>
        <fullName evidence="3">DUF8173 domain-containing protein</fullName>
    </recommendedName>
</protein>
<feature type="signal peptide" evidence="2">
    <location>
        <begin position="1"/>
        <end position="25"/>
    </location>
</feature>
<feature type="domain" description="DUF8173" evidence="3">
    <location>
        <begin position="209"/>
        <end position="362"/>
    </location>
</feature>
<evidence type="ECO:0000313" key="5">
    <source>
        <dbReference type="Proteomes" id="UP000034215"/>
    </source>
</evidence>
<comment type="caution">
    <text evidence="4">The sequence shown here is derived from an EMBL/GenBank/DDBJ whole genome shotgun (WGS) entry which is preliminary data.</text>
</comment>
<dbReference type="EMBL" id="LBYA01000003">
    <property type="protein sequence ID" value="KKR44871.1"/>
    <property type="molecule type" value="Genomic_DNA"/>
</dbReference>
<evidence type="ECO:0000313" key="4">
    <source>
        <dbReference type="EMBL" id="KKR44871.1"/>
    </source>
</evidence>
<accession>A0A0G0R510</accession>
<dbReference type="Proteomes" id="UP000034215">
    <property type="component" value="Unassembled WGS sequence"/>
</dbReference>
<feature type="chain" id="PRO_5002534219" description="DUF8173 domain-containing protein" evidence="2">
    <location>
        <begin position="26"/>
        <end position="369"/>
    </location>
</feature>
<feature type="transmembrane region" description="Helical" evidence="1">
    <location>
        <begin position="217"/>
        <end position="238"/>
    </location>
</feature>
<feature type="transmembrane region" description="Helical" evidence="1">
    <location>
        <begin position="347"/>
        <end position="365"/>
    </location>
</feature>
<dbReference type="AlphaFoldDB" id="A0A0G0R510"/>
<evidence type="ECO:0000256" key="1">
    <source>
        <dbReference type="SAM" id="Phobius"/>
    </source>
</evidence>
<keyword evidence="1" id="KW-0472">Membrane</keyword>
<gene>
    <name evidence="4" type="ORF">UT76_C0003G0002</name>
</gene>
<sequence length="369" mass="38747">MRKFIYSLMAFIVTFFVVSATNVSAKTLVNEEGSVSVSKSEIINDDLFIGAQIVTLDGSVNGDVFIGADSVTVNGIINGNLHVGAGTVILNGNVKGNVYVGSENLSVNASTIGGSLILGAGNANIDKDSSIGGSIIAGAANITIDSQVKRSVYLGVRTATLGSTASIGKDLYYGVAENGQKIVIQDGAVITGETHKYEGQVAKPFVVREQVVSGMRFAKIFTTILSFLGALIVGLLYSKLFKDHFAQSAGFVSKSFWKSFGVGFLIAIAALPALVITIITVVGIPLAGVTFLILILGMYLAKIVVGFSLGAFISTMFNWKKMPTFATFALGLLVFYLLKIIPFIGGFVSITVLWAGLGALALHTFSAKK</sequence>
<dbReference type="Pfam" id="PF26514">
    <property type="entry name" value="DUF8173"/>
    <property type="match status" value="1"/>
</dbReference>
<organism evidence="4 5">
    <name type="scientific">Candidatus Woesebacteria bacterium GW2011_GWB1_40_12</name>
    <dbReference type="NCBI Taxonomy" id="1618576"/>
    <lineage>
        <taxon>Bacteria</taxon>
        <taxon>Candidatus Woeseibacteriota</taxon>
    </lineage>
</organism>
<keyword evidence="1" id="KW-1133">Transmembrane helix</keyword>
<keyword evidence="2" id="KW-0732">Signal</keyword>
<reference evidence="4 5" key="1">
    <citation type="journal article" date="2015" name="Nature">
        <title>rRNA introns, odd ribosomes, and small enigmatic genomes across a large radiation of phyla.</title>
        <authorList>
            <person name="Brown C.T."/>
            <person name="Hug L.A."/>
            <person name="Thomas B.C."/>
            <person name="Sharon I."/>
            <person name="Castelle C.J."/>
            <person name="Singh A."/>
            <person name="Wilkins M.J."/>
            <person name="Williams K.H."/>
            <person name="Banfield J.F."/>
        </authorList>
    </citation>
    <scope>NUCLEOTIDE SEQUENCE [LARGE SCALE GENOMIC DNA]</scope>
</reference>
<dbReference type="InterPro" id="IPR058486">
    <property type="entry name" value="DUF8173"/>
</dbReference>
<keyword evidence="1" id="KW-0812">Transmembrane</keyword>
<evidence type="ECO:0000256" key="2">
    <source>
        <dbReference type="SAM" id="SignalP"/>
    </source>
</evidence>
<name>A0A0G0R510_9BACT</name>
<evidence type="ECO:0000259" key="3">
    <source>
        <dbReference type="Pfam" id="PF26514"/>
    </source>
</evidence>